<gene>
    <name evidence="1" type="ORF">HAX54_000823</name>
</gene>
<comment type="caution">
    <text evidence="1">The sequence shown here is derived from an EMBL/GenBank/DDBJ whole genome shotgun (WGS) entry which is preliminary data.</text>
</comment>
<dbReference type="EMBL" id="JACEIK010010293">
    <property type="protein sequence ID" value="MCE3215104.1"/>
    <property type="molecule type" value="Genomic_DNA"/>
</dbReference>
<name>A0ABS8WQC5_DATST</name>
<evidence type="ECO:0000313" key="1">
    <source>
        <dbReference type="EMBL" id="MCE3215104.1"/>
    </source>
</evidence>
<reference evidence="1 2" key="1">
    <citation type="journal article" date="2021" name="BMC Genomics">
        <title>Datura genome reveals duplications of psychoactive alkaloid biosynthetic genes and high mutation rate following tissue culture.</title>
        <authorList>
            <person name="Rajewski A."/>
            <person name="Carter-House D."/>
            <person name="Stajich J."/>
            <person name="Litt A."/>
        </authorList>
    </citation>
    <scope>NUCLEOTIDE SEQUENCE [LARGE SCALE GENOMIC DNA]</scope>
    <source>
        <strain evidence="1">AR-01</strain>
    </source>
</reference>
<organism evidence="1 2">
    <name type="scientific">Datura stramonium</name>
    <name type="common">Jimsonweed</name>
    <name type="synonym">Common thornapple</name>
    <dbReference type="NCBI Taxonomy" id="4076"/>
    <lineage>
        <taxon>Eukaryota</taxon>
        <taxon>Viridiplantae</taxon>
        <taxon>Streptophyta</taxon>
        <taxon>Embryophyta</taxon>
        <taxon>Tracheophyta</taxon>
        <taxon>Spermatophyta</taxon>
        <taxon>Magnoliopsida</taxon>
        <taxon>eudicotyledons</taxon>
        <taxon>Gunneridae</taxon>
        <taxon>Pentapetalae</taxon>
        <taxon>asterids</taxon>
        <taxon>lamiids</taxon>
        <taxon>Solanales</taxon>
        <taxon>Solanaceae</taxon>
        <taxon>Solanoideae</taxon>
        <taxon>Datureae</taxon>
        <taxon>Datura</taxon>
    </lineage>
</organism>
<dbReference type="Proteomes" id="UP000823775">
    <property type="component" value="Unassembled WGS sequence"/>
</dbReference>
<sequence length="131" mass="15529">MRRGNPNQEKDREILHYGQSREYCEDHLADLRTPRTPSCSPLMKDEQISETPDLDRKENWILWNSCKQLIRSRYYGREFRQKYALLCSNLIELSETRALLIPAVFLLQGPKDQENPGLRRIRKILGIDIQE</sequence>
<accession>A0ABS8WQC5</accession>
<protein>
    <submittedName>
        <fullName evidence="1">Uncharacterized protein</fullName>
    </submittedName>
</protein>
<proteinExistence type="predicted"/>
<keyword evidence="2" id="KW-1185">Reference proteome</keyword>
<evidence type="ECO:0000313" key="2">
    <source>
        <dbReference type="Proteomes" id="UP000823775"/>
    </source>
</evidence>